<dbReference type="Gene3D" id="2.40.70.10">
    <property type="entry name" value="Acid Proteases"/>
    <property type="match status" value="1"/>
</dbReference>
<feature type="domain" description="Retrotransposon gag" evidence="2">
    <location>
        <begin position="130"/>
        <end position="228"/>
    </location>
</feature>
<organism evidence="3 4">
    <name type="scientific">Colocasia esculenta</name>
    <name type="common">Wild taro</name>
    <name type="synonym">Arum esculentum</name>
    <dbReference type="NCBI Taxonomy" id="4460"/>
    <lineage>
        <taxon>Eukaryota</taxon>
        <taxon>Viridiplantae</taxon>
        <taxon>Streptophyta</taxon>
        <taxon>Embryophyta</taxon>
        <taxon>Tracheophyta</taxon>
        <taxon>Spermatophyta</taxon>
        <taxon>Magnoliopsida</taxon>
        <taxon>Liliopsida</taxon>
        <taxon>Araceae</taxon>
        <taxon>Aroideae</taxon>
        <taxon>Colocasieae</taxon>
        <taxon>Colocasia</taxon>
    </lineage>
</organism>
<dbReference type="OrthoDB" id="1751882at2759"/>
<comment type="caution">
    <text evidence="3">The sequence shown here is derived from an EMBL/GenBank/DDBJ whole genome shotgun (WGS) entry which is preliminary data.</text>
</comment>
<evidence type="ECO:0000313" key="3">
    <source>
        <dbReference type="EMBL" id="MQL76216.1"/>
    </source>
</evidence>
<proteinExistence type="predicted"/>
<accession>A0A843U1K5</accession>
<dbReference type="InterPro" id="IPR005162">
    <property type="entry name" value="Retrotrans_gag_dom"/>
</dbReference>
<feature type="region of interest" description="Disordered" evidence="1">
    <location>
        <begin position="1"/>
        <end position="41"/>
    </location>
</feature>
<dbReference type="AlphaFoldDB" id="A0A843U1K5"/>
<evidence type="ECO:0000256" key="1">
    <source>
        <dbReference type="SAM" id="MobiDB-lite"/>
    </source>
</evidence>
<reference evidence="3" key="1">
    <citation type="submission" date="2017-07" db="EMBL/GenBank/DDBJ databases">
        <title>Taro Niue Genome Assembly and Annotation.</title>
        <authorList>
            <person name="Atibalentja N."/>
            <person name="Keating K."/>
            <person name="Fields C.J."/>
        </authorList>
    </citation>
    <scope>NUCLEOTIDE SEQUENCE</scope>
    <source>
        <strain evidence="3">Niue_2</strain>
        <tissue evidence="3">Leaf</tissue>
    </source>
</reference>
<dbReference type="PANTHER" id="PTHR34482:SF49">
    <property type="entry name" value="RETROTRANSPOSON GAG DOMAIN-CONTAINING PROTEIN"/>
    <property type="match status" value="1"/>
</dbReference>
<dbReference type="PANTHER" id="PTHR34482">
    <property type="entry name" value="DNA DAMAGE-INDUCIBLE PROTEIN 1-LIKE"/>
    <property type="match status" value="1"/>
</dbReference>
<feature type="compositionally biased region" description="Basic and acidic residues" evidence="1">
    <location>
        <begin position="13"/>
        <end position="22"/>
    </location>
</feature>
<dbReference type="Pfam" id="PF03732">
    <property type="entry name" value="Retrotrans_gag"/>
    <property type="match status" value="1"/>
</dbReference>
<feature type="region of interest" description="Disordered" evidence="1">
    <location>
        <begin position="263"/>
        <end position="310"/>
    </location>
</feature>
<dbReference type="Pfam" id="PF08284">
    <property type="entry name" value="RVP_2"/>
    <property type="match status" value="1"/>
</dbReference>
<feature type="compositionally biased region" description="Low complexity" evidence="1">
    <location>
        <begin position="293"/>
        <end position="304"/>
    </location>
</feature>
<dbReference type="Proteomes" id="UP000652761">
    <property type="component" value="Unassembled WGS sequence"/>
</dbReference>
<dbReference type="InterPro" id="IPR021109">
    <property type="entry name" value="Peptidase_aspartic_dom_sf"/>
</dbReference>
<gene>
    <name evidence="3" type="ORF">Taro_008599</name>
</gene>
<keyword evidence="4" id="KW-1185">Reference proteome</keyword>
<name>A0A843U1K5_COLES</name>
<evidence type="ECO:0000313" key="4">
    <source>
        <dbReference type="Proteomes" id="UP000652761"/>
    </source>
</evidence>
<dbReference type="EMBL" id="NMUH01000286">
    <property type="protein sequence ID" value="MQL76216.1"/>
    <property type="molecule type" value="Genomic_DNA"/>
</dbReference>
<evidence type="ECO:0000259" key="2">
    <source>
        <dbReference type="Pfam" id="PF03732"/>
    </source>
</evidence>
<feature type="compositionally biased region" description="Pro residues" evidence="1">
    <location>
        <begin position="30"/>
        <end position="41"/>
    </location>
</feature>
<protein>
    <recommendedName>
        <fullName evidence="2">Retrotransposon gag domain-containing protein</fullName>
    </recommendedName>
</protein>
<sequence>MASKGRRGGAPARENEPRRDEQAEQQAPAPQGPVLPPPPPVDYGVFMQGLVQAMQTQAHTQAALQAQLEAQQAQVPAQDHGGPSTMERFKRMLPPSFKGESDPLLAESWMREIENIFQAIRCADEDKVTLATYMLQERADVWWASLLRTQFEDGAIDVAWDDFVRLFRAKFVPEHVQDRMEQEFLSLAQGSMTVLEYEARFYKLSKYAPHIVADERRKTKKFVMGLKPSLRMRLVAFDHRTLNKALSAACRQEGEMEQYLEEKKASHKRPAATFQRQDKKKVVYPTQQRSMAVGSSQVPSVRSPSVKKECPHCGKTHNGTECWMIMGKCLKCRNSDHKIKDCPRLQQGVQRGAPAPAVAAAAPATGRPGRPRAPARVKCIPSLPVCIEDRVLDGCFFLLKLKDYDAILGLDWLEEHYALVDCRRKTIVFRIPGEDEFSHPLPRNLAGKLVISAMKVMRMASLASISMDVCVVSASTIWTPTISPASSDVDANFSDLHVLQSRISGSKLAHPLGSCPQRHGLSVDRAVCLSTDRVHLSTATAVSSNLEFWKPGPVDRYLLSVDSCQFLSQK</sequence>